<accession>A0A5B7DRG7</accession>
<dbReference type="Proteomes" id="UP000324222">
    <property type="component" value="Unassembled WGS sequence"/>
</dbReference>
<evidence type="ECO:0000313" key="1">
    <source>
        <dbReference type="EMBL" id="MPC24292.1"/>
    </source>
</evidence>
<comment type="caution">
    <text evidence="1">The sequence shown here is derived from an EMBL/GenBank/DDBJ whole genome shotgun (WGS) entry which is preliminary data.</text>
</comment>
<sequence length="80" mass="8742">MASTYWSSVVNMPIWPLGSQGGQGERGITVLGSLSQHSTPLSLHISQHHPLTTHHTTLPRRNNSLKVHVLAGLEVKAKEQ</sequence>
<dbReference type="AlphaFoldDB" id="A0A5B7DRG7"/>
<protein>
    <submittedName>
        <fullName evidence="1">Uncharacterized protein</fullName>
    </submittedName>
</protein>
<evidence type="ECO:0000313" key="2">
    <source>
        <dbReference type="Proteomes" id="UP000324222"/>
    </source>
</evidence>
<proteinExistence type="predicted"/>
<gene>
    <name evidence="1" type="ORF">E2C01_017372</name>
</gene>
<reference evidence="1 2" key="1">
    <citation type="submission" date="2019-05" db="EMBL/GenBank/DDBJ databases">
        <title>Another draft genome of Portunus trituberculatus and its Hox gene families provides insights of decapod evolution.</title>
        <authorList>
            <person name="Jeong J.-H."/>
            <person name="Song I."/>
            <person name="Kim S."/>
            <person name="Choi T."/>
            <person name="Kim D."/>
            <person name="Ryu S."/>
            <person name="Kim W."/>
        </authorList>
    </citation>
    <scope>NUCLEOTIDE SEQUENCE [LARGE SCALE GENOMIC DNA]</scope>
    <source>
        <tissue evidence="1">Muscle</tissue>
    </source>
</reference>
<name>A0A5B7DRG7_PORTR</name>
<keyword evidence="2" id="KW-1185">Reference proteome</keyword>
<dbReference type="EMBL" id="VSRR010001312">
    <property type="protein sequence ID" value="MPC24292.1"/>
    <property type="molecule type" value="Genomic_DNA"/>
</dbReference>
<organism evidence="1 2">
    <name type="scientific">Portunus trituberculatus</name>
    <name type="common">Swimming crab</name>
    <name type="synonym">Neptunus trituberculatus</name>
    <dbReference type="NCBI Taxonomy" id="210409"/>
    <lineage>
        <taxon>Eukaryota</taxon>
        <taxon>Metazoa</taxon>
        <taxon>Ecdysozoa</taxon>
        <taxon>Arthropoda</taxon>
        <taxon>Crustacea</taxon>
        <taxon>Multicrustacea</taxon>
        <taxon>Malacostraca</taxon>
        <taxon>Eumalacostraca</taxon>
        <taxon>Eucarida</taxon>
        <taxon>Decapoda</taxon>
        <taxon>Pleocyemata</taxon>
        <taxon>Brachyura</taxon>
        <taxon>Eubrachyura</taxon>
        <taxon>Portunoidea</taxon>
        <taxon>Portunidae</taxon>
        <taxon>Portuninae</taxon>
        <taxon>Portunus</taxon>
    </lineage>
</organism>